<keyword evidence="1" id="KW-0732">Signal</keyword>
<accession>A0A4V2PH41</accession>
<comment type="caution">
    <text evidence="2">The sequence shown here is derived from an EMBL/GenBank/DDBJ whole genome shotgun (WGS) entry which is preliminary data.</text>
</comment>
<proteinExistence type="predicted"/>
<dbReference type="OrthoDB" id="5450709at2"/>
<feature type="signal peptide" evidence="1">
    <location>
        <begin position="1"/>
        <end position="21"/>
    </location>
</feature>
<dbReference type="AlphaFoldDB" id="A0A4V2PH41"/>
<evidence type="ECO:0000256" key="1">
    <source>
        <dbReference type="SAM" id="SignalP"/>
    </source>
</evidence>
<protein>
    <submittedName>
        <fullName evidence="2">Outer membrane putative beta-barrel porin/alpha-amylase</fullName>
    </submittedName>
</protein>
<evidence type="ECO:0000313" key="3">
    <source>
        <dbReference type="Proteomes" id="UP000295707"/>
    </source>
</evidence>
<evidence type="ECO:0000313" key="2">
    <source>
        <dbReference type="EMBL" id="TCK19296.1"/>
    </source>
</evidence>
<feature type="chain" id="PRO_5020547687" evidence="1">
    <location>
        <begin position="22"/>
        <end position="337"/>
    </location>
</feature>
<keyword evidence="3" id="KW-1185">Reference proteome</keyword>
<dbReference type="RefSeq" id="WP_132973836.1">
    <property type="nucleotide sequence ID" value="NZ_SMFX01000001.1"/>
</dbReference>
<organism evidence="2 3">
    <name type="scientific">Thiogranum longum</name>
    <dbReference type="NCBI Taxonomy" id="1537524"/>
    <lineage>
        <taxon>Bacteria</taxon>
        <taxon>Pseudomonadati</taxon>
        <taxon>Pseudomonadota</taxon>
        <taxon>Gammaproteobacteria</taxon>
        <taxon>Chromatiales</taxon>
        <taxon>Ectothiorhodospiraceae</taxon>
        <taxon>Thiogranum</taxon>
    </lineage>
</organism>
<gene>
    <name evidence="2" type="ORF">DFR30_2606</name>
</gene>
<reference evidence="2 3" key="1">
    <citation type="submission" date="2019-03" db="EMBL/GenBank/DDBJ databases">
        <title>Genomic Encyclopedia of Type Strains, Phase IV (KMG-IV): sequencing the most valuable type-strain genomes for metagenomic binning, comparative biology and taxonomic classification.</title>
        <authorList>
            <person name="Goeker M."/>
        </authorList>
    </citation>
    <scope>NUCLEOTIDE SEQUENCE [LARGE SCALE GENOMIC DNA]</scope>
    <source>
        <strain evidence="2 3">DSM 19610</strain>
    </source>
</reference>
<dbReference type="InterPro" id="IPR025737">
    <property type="entry name" value="FApF"/>
</dbReference>
<dbReference type="Pfam" id="PF13557">
    <property type="entry name" value="Phenol_MetA_deg"/>
    <property type="match status" value="1"/>
</dbReference>
<name>A0A4V2PH41_9GAMM</name>
<dbReference type="Proteomes" id="UP000295707">
    <property type="component" value="Unassembled WGS sequence"/>
</dbReference>
<sequence length="337" mass="36563">MSTKITALLATILFSSPQVQAVEHVHHTGHANHLGQAPAGVMGDHVHTAGDLMFTYSYMRMHMDGMRDGDSHISTADILSEYMVAPLRMDMEMHMFGAMYSVSDRLSLMAMVPLLRKDMDHITRMGVRFTTRSDGLGDISLRGVYALSAAPGNSILLNFGLSVPTGDIDASDDTPAAADAQLPYPMQLGSGTWDLLPGITWSRQSNVWSLGAQAMATIRLGDNDNDYTLGDRLELSGWVSRKLSPSLKGSLRLKAQTWDEIDGADPELNPLMVATADPELQGGSRVDFLVGVNFYGPQGVFNGSRLALEAGVPVYENLDGVQMSADWQLSAGWQVVF</sequence>
<dbReference type="EMBL" id="SMFX01000001">
    <property type="protein sequence ID" value="TCK19296.1"/>
    <property type="molecule type" value="Genomic_DNA"/>
</dbReference>